<dbReference type="AlphaFoldDB" id="A0A3D9GYX6"/>
<dbReference type="InterPro" id="IPR026444">
    <property type="entry name" value="Secre_tail"/>
</dbReference>
<dbReference type="NCBIfam" id="NF045639">
    <property type="entry name" value="GCX_COOH"/>
    <property type="match status" value="1"/>
</dbReference>
<keyword evidence="1 2" id="KW-0732">Signal</keyword>
<comment type="caution">
    <text evidence="3">The sequence shown here is derived from an EMBL/GenBank/DDBJ whole genome shotgun (WGS) entry which is preliminary data.</text>
</comment>
<gene>
    <name evidence="3" type="ORF">DFQ10_10960</name>
</gene>
<feature type="chain" id="PRO_5017834522" evidence="2">
    <location>
        <begin position="24"/>
        <end position="432"/>
    </location>
</feature>
<keyword evidence="4" id="KW-1185">Reference proteome</keyword>
<accession>A0A3D9GYX6</accession>
<dbReference type="EMBL" id="QRDV01000009">
    <property type="protein sequence ID" value="RED42165.1"/>
    <property type="molecule type" value="Genomic_DNA"/>
</dbReference>
<dbReference type="Proteomes" id="UP000256980">
    <property type="component" value="Unassembled WGS sequence"/>
</dbReference>
<sequence length="432" mass="46885">MKNLYKFIAATLVILSISSEVFSQNYITWINTGGVITGTDGAGITVNLSLSAGANQFIFNLPANQQANLVVTGANTFSTRGPNNNPPSRNLIFTFNRPVIVTRYNMADIDLGSQWNDSFNFTNINYANSTSTNCNANTTGVIATTDLGASAEFASWFCSNPVTTFSLNYFGNNNNLTHAYLGYSMEVIAVPLLDAICMNDPPPPFPTIGNGIIGNWLPTTIDTSIAGTSSYTFTPNAGQALQCPINMDVTIVDDCCLPNLTSSMPINSMVQEERDFWISSSDVITFSDGIIGNGVVYHAGNFVELTEGFDAVTGSQFTAYPQGCSGNYQYRQPNENSEINLKGFSETYIVNENHNVFDIVVDKSGGFIEIPEINLDIDKITIYSLSGQILYVGGLEDKISTRVSINAFDTGVYIAVLSTKSGYTFSQKFIKK</sequence>
<name>A0A3D9GYX6_9FLAO</name>
<dbReference type="NCBIfam" id="TIGR04183">
    <property type="entry name" value="Por_Secre_tail"/>
    <property type="match status" value="1"/>
</dbReference>
<evidence type="ECO:0000313" key="4">
    <source>
        <dbReference type="Proteomes" id="UP000256980"/>
    </source>
</evidence>
<dbReference type="RefSeq" id="WP_115818527.1">
    <property type="nucleotide sequence ID" value="NZ_QRDV01000009.1"/>
</dbReference>
<dbReference type="OrthoDB" id="1292260at2"/>
<reference evidence="3 4" key="1">
    <citation type="submission" date="2018-07" db="EMBL/GenBank/DDBJ databases">
        <title>Genomic Encyclopedia of Type Strains, Phase III (KMG-III): the genomes of soil and plant-associated and newly described type strains.</title>
        <authorList>
            <person name="Whitman W."/>
        </authorList>
    </citation>
    <scope>NUCLEOTIDE SEQUENCE [LARGE SCALE GENOMIC DNA]</scope>
    <source>
        <strain evidence="3 4">CECT 7946</strain>
    </source>
</reference>
<proteinExistence type="predicted"/>
<dbReference type="InterPro" id="IPR055015">
    <property type="entry name" value="GCX_COOH"/>
</dbReference>
<evidence type="ECO:0000313" key="3">
    <source>
        <dbReference type="EMBL" id="RED42165.1"/>
    </source>
</evidence>
<feature type="signal peptide" evidence="2">
    <location>
        <begin position="1"/>
        <end position="23"/>
    </location>
</feature>
<evidence type="ECO:0000256" key="2">
    <source>
        <dbReference type="SAM" id="SignalP"/>
    </source>
</evidence>
<protein>
    <submittedName>
        <fullName evidence="3">Putative secreted protein (Por secretion system target)</fullName>
    </submittedName>
</protein>
<evidence type="ECO:0000256" key="1">
    <source>
        <dbReference type="ARBA" id="ARBA00022729"/>
    </source>
</evidence>
<organism evidence="3 4">
    <name type="scientific">Winogradskyella eximia</name>
    <dbReference type="NCBI Taxonomy" id="262006"/>
    <lineage>
        <taxon>Bacteria</taxon>
        <taxon>Pseudomonadati</taxon>
        <taxon>Bacteroidota</taxon>
        <taxon>Flavobacteriia</taxon>
        <taxon>Flavobacteriales</taxon>
        <taxon>Flavobacteriaceae</taxon>
        <taxon>Winogradskyella</taxon>
    </lineage>
</organism>